<dbReference type="OrthoDB" id="2193813at2759"/>
<dbReference type="CDD" id="cd00076">
    <property type="entry name" value="HFD_SF"/>
    <property type="match status" value="1"/>
</dbReference>
<evidence type="ECO:0008006" key="4">
    <source>
        <dbReference type="Google" id="ProtNLM"/>
    </source>
</evidence>
<dbReference type="InterPro" id="IPR009072">
    <property type="entry name" value="Histone-fold"/>
</dbReference>
<gene>
    <name evidence="2" type="ORF">I316_00853</name>
</gene>
<dbReference type="GO" id="GO:0046982">
    <property type="term" value="F:protein heterodimerization activity"/>
    <property type="evidence" value="ECO:0007669"/>
    <property type="project" value="InterPro"/>
</dbReference>
<reference evidence="2 3" key="1">
    <citation type="submission" date="2013-07" db="EMBL/GenBank/DDBJ databases">
        <title>The Genome Sequence of Cryptococcus heveanensis BCC8398.</title>
        <authorList>
            <consortium name="The Broad Institute Genome Sequencing Platform"/>
            <person name="Cuomo C."/>
            <person name="Litvintseva A."/>
            <person name="Chen Y."/>
            <person name="Heitman J."/>
            <person name="Sun S."/>
            <person name="Springer D."/>
            <person name="Dromer F."/>
            <person name="Young S.K."/>
            <person name="Zeng Q."/>
            <person name="Gargeya S."/>
            <person name="Fitzgerald M."/>
            <person name="Abouelleil A."/>
            <person name="Alvarado L."/>
            <person name="Berlin A.M."/>
            <person name="Chapman S.B."/>
            <person name="Dewar J."/>
            <person name="Goldberg J."/>
            <person name="Griggs A."/>
            <person name="Gujja S."/>
            <person name="Hansen M."/>
            <person name="Howarth C."/>
            <person name="Imamovic A."/>
            <person name="Larimer J."/>
            <person name="McCowan C."/>
            <person name="Murphy C."/>
            <person name="Pearson M."/>
            <person name="Priest M."/>
            <person name="Roberts A."/>
            <person name="Saif S."/>
            <person name="Shea T."/>
            <person name="Sykes S."/>
            <person name="Wortman J."/>
            <person name="Nusbaum C."/>
            <person name="Birren B."/>
        </authorList>
    </citation>
    <scope>NUCLEOTIDE SEQUENCE [LARGE SCALE GENOMIC DNA]</scope>
    <source>
        <strain evidence="2 3">BCC8398</strain>
    </source>
</reference>
<dbReference type="Gene3D" id="1.10.20.10">
    <property type="entry name" value="Histone, subunit A"/>
    <property type="match status" value="1"/>
</dbReference>
<dbReference type="EMBL" id="KV700122">
    <property type="protein sequence ID" value="OCF37726.1"/>
    <property type="molecule type" value="Genomic_DNA"/>
</dbReference>
<evidence type="ECO:0000256" key="1">
    <source>
        <dbReference type="SAM" id="MobiDB-lite"/>
    </source>
</evidence>
<feature type="compositionally biased region" description="Polar residues" evidence="1">
    <location>
        <begin position="17"/>
        <end position="28"/>
    </location>
</feature>
<sequence>MPTTTATTTATASTSTIRSLPSDPNSTYVPPDVPPAYLRDAVVGILLRRGFQSAEAGALAEIERLLERHITNLFEDALEYAHLAGRRESNAMDLVAAHENSGWGVRGMRRESKRARMDRAPELPLETSPPPSPPRIPLSALIPDPFSTSDAPKDQSSSASAQYEDRKPDLARLNSEPSLGMSRMQIKAAVAGERLGYAEDWTPVLPEKHTYVSLDLLESASIKTTPQNDRDQNHPPAPSPAAAPAPVTSALLDFIKLTATERGDIPPELGVVDYRYRRDNQPGPGGLRYEGGKRKWGVKGVGVIS</sequence>
<name>A0A1B9H377_9TREE</name>
<proteinExistence type="predicted"/>
<keyword evidence="3" id="KW-1185">Reference proteome</keyword>
<organism evidence="2 3">
    <name type="scientific">Kwoniella heveanensis BCC8398</name>
    <dbReference type="NCBI Taxonomy" id="1296120"/>
    <lineage>
        <taxon>Eukaryota</taxon>
        <taxon>Fungi</taxon>
        <taxon>Dikarya</taxon>
        <taxon>Basidiomycota</taxon>
        <taxon>Agaricomycotina</taxon>
        <taxon>Tremellomycetes</taxon>
        <taxon>Tremellales</taxon>
        <taxon>Cryptococcaceae</taxon>
        <taxon>Kwoniella</taxon>
    </lineage>
</organism>
<evidence type="ECO:0000313" key="2">
    <source>
        <dbReference type="EMBL" id="OCF37726.1"/>
    </source>
</evidence>
<reference evidence="3" key="2">
    <citation type="submission" date="2013-12" db="EMBL/GenBank/DDBJ databases">
        <title>Evolution of pathogenesis and genome organization in the Tremellales.</title>
        <authorList>
            <person name="Cuomo C."/>
            <person name="Litvintseva A."/>
            <person name="Heitman J."/>
            <person name="Chen Y."/>
            <person name="Sun S."/>
            <person name="Springer D."/>
            <person name="Dromer F."/>
            <person name="Young S."/>
            <person name="Zeng Q."/>
            <person name="Chapman S."/>
            <person name="Gujja S."/>
            <person name="Saif S."/>
            <person name="Birren B."/>
        </authorList>
    </citation>
    <scope>NUCLEOTIDE SEQUENCE [LARGE SCALE GENOMIC DNA]</scope>
    <source>
        <strain evidence="3">BCC8398</strain>
    </source>
</reference>
<protein>
    <recommendedName>
        <fullName evidence="4">Transcription initiation factor TFIID subunit 8</fullName>
    </recommendedName>
</protein>
<dbReference type="STRING" id="1296120.A0A1B9H377"/>
<dbReference type="Proteomes" id="UP000092666">
    <property type="component" value="Unassembled WGS sequence"/>
</dbReference>
<feature type="compositionally biased region" description="Basic and acidic residues" evidence="1">
    <location>
        <begin position="108"/>
        <end position="121"/>
    </location>
</feature>
<evidence type="ECO:0000313" key="3">
    <source>
        <dbReference type="Proteomes" id="UP000092666"/>
    </source>
</evidence>
<dbReference type="SUPFAM" id="SSF47113">
    <property type="entry name" value="Histone-fold"/>
    <property type="match status" value="1"/>
</dbReference>
<dbReference type="AlphaFoldDB" id="A0A1B9H377"/>
<feature type="compositionally biased region" description="Pro residues" evidence="1">
    <location>
        <begin position="127"/>
        <end position="136"/>
    </location>
</feature>
<feature type="region of interest" description="Disordered" evidence="1">
    <location>
        <begin position="106"/>
        <end position="178"/>
    </location>
</feature>
<feature type="region of interest" description="Disordered" evidence="1">
    <location>
        <begin position="1"/>
        <end position="29"/>
    </location>
</feature>
<feature type="region of interest" description="Disordered" evidence="1">
    <location>
        <begin position="225"/>
        <end position="244"/>
    </location>
</feature>
<accession>A0A1B9H377</accession>
<feature type="compositionally biased region" description="Low complexity" evidence="1">
    <location>
        <begin position="1"/>
        <end position="16"/>
    </location>
</feature>
<feature type="compositionally biased region" description="Polar residues" evidence="1">
    <location>
        <begin position="146"/>
        <end position="161"/>
    </location>
</feature>